<proteinExistence type="evidence at transcript level"/>
<feature type="region of interest" description="Disordered" evidence="1">
    <location>
        <begin position="1"/>
        <end position="133"/>
    </location>
</feature>
<keyword evidence="2" id="KW-0808">Transferase</keyword>
<dbReference type="EMBL" id="GDKW01004069">
    <property type="protein sequence ID" value="JAI52526.1"/>
    <property type="molecule type" value="mRNA"/>
</dbReference>
<reference evidence="2" key="1">
    <citation type="journal article" date="2016" name="PLoS Negl. Trop. Dis.">
        <title>A Deep Insight into the Sialome of Rhodnius neglectus, a Vector of Chagas Disease.</title>
        <authorList>
            <person name="Santiago P.B."/>
            <person name="Assumpcao T.C."/>
            <person name="Araujo C.N."/>
            <person name="Bastos I.M."/>
            <person name="Neves D."/>
            <person name="Silva I.G."/>
            <person name="Charneau S."/>
            <person name="Queiroz R.M."/>
            <person name="Raiol T."/>
            <person name="Oliveira J.V."/>
            <person name="Sousa M.V."/>
            <person name="Calvo E."/>
            <person name="Ribeiro J.M."/>
            <person name="Santana J.M."/>
        </authorList>
    </citation>
    <scope>NUCLEOTIDE SEQUENCE</scope>
    <source>
        <tissue evidence="2">Salivary glands</tissue>
    </source>
</reference>
<feature type="non-terminal residue" evidence="2">
    <location>
        <position position="1"/>
    </location>
</feature>
<dbReference type="AlphaFoldDB" id="A0A0P4VJG3"/>
<keyword evidence="2" id="KW-0489">Methyltransferase</keyword>
<organism evidence="2">
    <name type="scientific">Rhodnius neglectus</name>
    <dbReference type="NCBI Taxonomy" id="72488"/>
    <lineage>
        <taxon>Eukaryota</taxon>
        <taxon>Metazoa</taxon>
        <taxon>Ecdysozoa</taxon>
        <taxon>Arthropoda</taxon>
        <taxon>Hexapoda</taxon>
        <taxon>Insecta</taxon>
        <taxon>Pterygota</taxon>
        <taxon>Neoptera</taxon>
        <taxon>Paraneoptera</taxon>
        <taxon>Hemiptera</taxon>
        <taxon>Heteroptera</taxon>
        <taxon>Panheteroptera</taxon>
        <taxon>Cimicomorpha</taxon>
        <taxon>Reduviidae</taxon>
        <taxon>Triatominae</taxon>
        <taxon>Rhodnius</taxon>
    </lineage>
</organism>
<feature type="compositionally biased region" description="Basic and acidic residues" evidence="1">
    <location>
        <begin position="124"/>
        <end position="133"/>
    </location>
</feature>
<feature type="compositionally biased region" description="Low complexity" evidence="1">
    <location>
        <begin position="36"/>
        <end position="52"/>
    </location>
</feature>
<dbReference type="GO" id="GO:0032259">
    <property type="term" value="P:methylation"/>
    <property type="evidence" value="ECO:0007669"/>
    <property type="project" value="UniProtKB-KW"/>
</dbReference>
<name>A0A0P4VJG3_9HEMI</name>
<feature type="compositionally biased region" description="Polar residues" evidence="1">
    <location>
        <begin position="61"/>
        <end position="76"/>
    </location>
</feature>
<dbReference type="GO" id="GO:0008168">
    <property type="term" value="F:methyltransferase activity"/>
    <property type="evidence" value="ECO:0007669"/>
    <property type="project" value="UniProtKB-KW"/>
</dbReference>
<evidence type="ECO:0000256" key="1">
    <source>
        <dbReference type="SAM" id="MobiDB-lite"/>
    </source>
</evidence>
<evidence type="ECO:0000313" key="2">
    <source>
        <dbReference type="EMBL" id="JAI52526.1"/>
    </source>
</evidence>
<feature type="compositionally biased region" description="Basic residues" evidence="1">
    <location>
        <begin position="77"/>
        <end position="89"/>
    </location>
</feature>
<feature type="compositionally biased region" description="Acidic residues" evidence="1">
    <location>
        <begin position="96"/>
        <end position="105"/>
    </location>
</feature>
<sequence length="133" mass="14845">QKMRKKKKSVQSENITETNEESNKGKVTKTVQPKQPVKNNTNTNPSVNNNNKEIPAPAAGDSTNNNDNVASENTQQIKKKRKRNKKKNKPSNTNNDETEEQETTEDVGSKVGEGDEVVNGEDQSLPKKEGQRR</sequence>
<protein>
    <submittedName>
        <fullName evidence="2">Putative trna and rrna cytosine-c5-methylase nucleolar protein nol1/nop2</fullName>
    </submittedName>
</protein>
<accession>A0A0P4VJG3</accession>